<name>A0A238FB72_9BASI</name>
<accession>A0A238FB72</accession>
<dbReference type="FunFam" id="3.30.40.10:FF:000006">
    <property type="entry name" value="CCR4-NOT transcription complex subunit 4"/>
    <property type="match status" value="1"/>
</dbReference>
<dbReference type="GO" id="GO:0004842">
    <property type="term" value="F:ubiquitin-protein transferase activity"/>
    <property type="evidence" value="ECO:0007669"/>
    <property type="project" value="InterPro"/>
</dbReference>
<evidence type="ECO:0000256" key="4">
    <source>
        <dbReference type="ARBA" id="ARBA00022833"/>
    </source>
</evidence>
<proteinExistence type="predicted"/>
<evidence type="ECO:0000313" key="11">
    <source>
        <dbReference type="EMBL" id="SCV70029.1"/>
    </source>
</evidence>
<dbReference type="Proteomes" id="UP000198372">
    <property type="component" value="Unassembled WGS sequence"/>
</dbReference>
<comment type="subcellular location">
    <subcellularLocation>
        <location evidence="1">Nucleus</location>
    </subcellularLocation>
</comment>
<dbReference type="OrthoDB" id="2538413at2759"/>
<keyword evidence="5" id="KW-0694">RNA-binding</keyword>
<dbReference type="PROSITE" id="PS50089">
    <property type="entry name" value="ZF_RING_2"/>
    <property type="match status" value="1"/>
</dbReference>
<evidence type="ECO:0000256" key="1">
    <source>
        <dbReference type="ARBA" id="ARBA00004123"/>
    </source>
</evidence>
<feature type="region of interest" description="Disordered" evidence="9">
    <location>
        <begin position="355"/>
        <end position="501"/>
    </location>
</feature>
<feature type="compositionally biased region" description="Polar residues" evidence="9">
    <location>
        <begin position="629"/>
        <end position="638"/>
    </location>
</feature>
<dbReference type="InterPro" id="IPR001841">
    <property type="entry name" value="Znf_RING"/>
</dbReference>
<dbReference type="EMBL" id="FMSP01000005">
    <property type="protein sequence ID" value="SCV70029.1"/>
    <property type="molecule type" value="Genomic_DNA"/>
</dbReference>
<dbReference type="SUPFAM" id="SSF57850">
    <property type="entry name" value="RING/U-box"/>
    <property type="match status" value="1"/>
</dbReference>
<evidence type="ECO:0000256" key="7">
    <source>
        <dbReference type="ARBA" id="ARBA00023242"/>
    </source>
</evidence>
<feature type="domain" description="RING-type" evidence="10">
    <location>
        <begin position="85"/>
        <end position="128"/>
    </location>
</feature>
<dbReference type="InterPro" id="IPR039780">
    <property type="entry name" value="Mot2"/>
</dbReference>
<dbReference type="InterPro" id="IPR012677">
    <property type="entry name" value="Nucleotide-bd_a/b_plait_sf"/>
</dbReference>
<dbReference type="STRING" id="269621.A0A238FB72"/>
<gene>
    <name evidence="11" type="ORF">BQ2448_1423</name>
</gene>
<feature type="compositionally biased region" description="Pro residues" evidence="9">
    <location>
        <begin position="390"/>
        <end position="400"/>
    </location>
</feature>
<dbReference type="Gene3D" id="3.30.70.330">
    <property type="match status" value="1"/>
</dbReference>
<reference evidence="12" key="1">
    <citation type="submission" date="2016-09" db="EMBL/GenBank/DDBJ databases">
        <authorList>
            <person name="Jeantristanb JTB J.-T."/>
            <person name="Ricardo R."/>
        </authorList>
    </citation>
    <scope>NUCLEOTIDE SEQUENCE [LARGE SCALE GENOMIC DNA]</scope>
</reference>
<feature type="region of interest" description="Disordered" evidence="9">
    <location>
        <begin position="675"/>
        <end position="716"/>
    </location>
</feature>
<evidence type="ECO:0000256" key="8">
    <source>
        <dbReference type="PROSITE-ProRule" id="PRU00175"/>
    </source>
</evidence>
<feature type="compositionally biased region" description="Basic residues" evidence="9">
    <location>
        <begin position="47"/>
        <end position="60"/>
    </location>
</feature>
<feature type="region of interest" description="Disordered" evidence="9">
    <location>
        <begin position="603"/>
        <end position="644"/>
    </location>
</feature>
<evidence type="ECO:0000256" key="3">
    <source>
        <dbReference type="ARBA" id="ARBA00022771"/>
    </source>
</evidence>
<protein>
    <submittedName>
        <fullName evidence="11">BQ2448_1423 protein</fullName>
    </submittedName>
</protein>
<dbReference type="Gene3D" id="3.30.40.10">
    <property type="entry name" value="Zinc/RING finger domain, C3HC4 (zinc finger)"/>
    <property type="match status" value="1"/>
</dbReference>
<keyword evidence="12" id="KW-1185">Reference proteome</keyword>
<dbReference type="GO" id="GO:0008270">
    <property type="term" value="F:zinc ion binding"/>
    <property type="evidence" value="ECO:0007669"/>
    <property type="project" value="UniProtKB-KW"/>
</dbReference>
<feature type="compositionally biased region" description="Polar residues" evidence="9">
    <location>
        <begin position="360"/>
        <end position="386"/>
    </location>
</feature>
<evidence type="ECO:0000259" key="10">
    <source>
        <dbReference type="PROSITE" id="PS50089"/>
    </source>
</evidence>
<evidence type="ECO:0000256" key="9">
    <source>
        <dbReference type="SAM" id="MobiDB-lite"/>
    </source>
</evidence>
<dbReference type="InterPro" id="IPR039515">
    <property type="entry name" value="NOT4_mRING-HC-C4C4"/>
</dbReference>
<evidence type="ECO:0000256" key="6">
    <source>
        <dbReference type="ARBA" id="ARBA00023054"/>
    </source>
</evidence>
<feature type="compositionally biased region" description="Low complexity" evidence="9">
    <location>
        <begin position="427"/>
        <end position="468"/>
    </location>
</feature>
<sequence length="970" mass="102844">MNSHLQHHHHPHHHHHSNTTLSHHSPHHAGAYSRDDDDGNTTTASHDRHHHSSSSQHHHDKVASASTAVDRVMAMLDGFEDDMDCPLCLEEMDLSDLNFKPCPCGYQICRFCFHHIKENLNNRCPACRTPYDDKTVEFKAVKPEELKRLQAAKKLRDKRRKDEELSVKNRANVRVRQRAQVHVQGMTTKIANEDTLAYLKGPEQFGQYGKVVKLFMSKRATPVAPSQPTTAQSHFQPVNVYVSYRTPAEASACIAAIDGTTTSDGHKLKAIWGTTRYCPTYLKGLKCNNDSCMQAHEPGEEIEGAGPASREEIYAYEQPRKKDSMGTTRTNAVDAKLPATASWASKNGAPIQPIIPNPLLSLQQTPSTPNSLAAKPSTPSRQNSAATTTPKPPTTHPLPSKPVVARPTPIDTTRKEAPSSAAAIVESPSSILPPSTPAPASIPADTTTTPQLEDSVTPSSSTSAPISSRDTTQANGYAPNVAATAQTVTPPRPRSPSPVPHMFPELEFGDGGFSFSLDLDVKGKGRAFSGAVFDDHPGALQQQQLQQQQQLLQQQNCFASPFGFQTDWGSGVRRREPLAFDTTNMLTSIPAYMGSFDPFADTSNSFEAAPSHSHSHSQHPHPHDELRSGTPSPTPSFDDQSRRGSRFGFARRSSSNFGVKNGELASALARSAFAETGGRQSPALFTPPPPGIGMPMNAAGLAAQQQTRSLSSSSSLGFGFPSHLDGSQHRATSRNGELWQTSASSAFPPGVVRSLATATSSPSSLSSPQLSPRARAGMIYGAASGATGTPPGVGGMTAASITANAALPPGISLNRSAIAAASFPLPPAAPRTVSGSTGDKVDLLALIAAAQASSGAKAHQQQQQQQQMQQMQQQQQQQQQAAFLAQLAAGGGGNSEGSRSTPLFTDPAILNARLAANAPLPPPSNSPYGTNASTGAYLEGGGLFGSGLGGGGGSTLFAPPGVTRAQPRRA</sequence>
<feature type="compositionally biased region" description="Pro residues" evidence="9">
    <location>
        <begin position="490"/>
        <end position="501"/>
    </location>
</feature>
<dbReference type="CDD" id="cd16618">
    <property type="entry name" value="mRING-HC-C4C4_CNOT4"/>
    <property type="match status" value="1"/>
</dbReference>
<dbReference type="InterPro" id="IPR003954">
    <property type="entry name" value="RRM_euk-type"/>
</dbReference>
<dbReference type="PANTHER" id="PTHR12603:SF0">
    <property type="entry name" value="CCR4-NOT TRANSCRIPTION COMPLEX SUBUNIT 4"/>
    <property type="match status" value="1"/>
</dbReference>
<evidence type="ECO:0000313" key="12">
    <source>
        <dbReference type="Proteomes" id="UP000198372"/>
    </source>
</evidence>
<dbReference type="AlphaFoldDB" id="A0A238FB72"/>
<keyword evidence="7" id="KW-0539">Nucleus</keyword>
<keyword evidence="3 8" id="KW-0863">Zinc-finger</keyword>
<keyword evidence="4" id="KW-0862">Zinc</keyword>
<dbReference type="GO" id="GO:0030014">
    <property type="term" value="C:CCR4-NOT complex"/>
    <property type="evidence" value="ECO:0007669"/>
    <property type="project" value="InterPro"/>
</dbReference>
<dbReference type="PANTHER" id="PTHR12603">
    <property type="entry name" value="CCR4-NOT TRANSCRIPTION COMPLEX RELATED"/>
    <property type="match status" value="1"/>
</dbReference>
<evidence type="ECO:0000256" key="5">
    <source>
        <dbReference type="ARBA" id="ARBA00022884"/>
    </source>
</evidence>
<dbReference type="GO" id="GO:0003723">
    <property type="term" value="F:RNA binding"/>
    <property type="evidence" value="ECO:0007669"/>
    <property type="project" value="UniProtKB-KW"/>
</dbReference>
<feature type="compositionally biased region" description="Basic residues" evidence="9">
    <location>
        <begin position="1"/>
        <end position="17"/>
    </location>
</feature>
<dbReference type="GO" id="GO:0005634">
    <property type="term" value="C:nucleus"/>
    <property type="evidence" value="ECO:0007669"/>
    <property type="project" value="UniProtKB-SubCell"/>
</dbReference>
<dbReference type="InterPro" id="IPR013083">
    <property type="entry name" value="Znf_RING/FYVE/PHD"/>
</dbReference>
<keyword evidence="2" id="KW-0479">Metal-binding</keyword>
<dbReference type="SMART" id="SM00361">
    <property type="entry name" value="RRM_1"/>
    <property type="match status" value="1"/>
</dbReference>
<keyword evidence="6" id="KW-0175">Coiled coil</keyword>
<feature type="region of interest" description="Disordered" evidence="9">
    <location>
        <begin position="1"/>
        <end position="64"/>
    </location>
</feature>
<organism evidence="11 12">
    <name type="scientific">Microbotryum intermedium</name>
    <dbReference type="NCBI Taxonomy" id="269621"/>
    <lineage>
        <taxon>Eukaryota</taxon>
        <taxon>Fungi</taxon>
        <taxon>Dikarya</taxon>
        <taxon>Basidiomycota</taxon>
        <taxon>Pucciniomycotina</taxon>
        <taxon>Microbotryomycetes</taxon>
        <taxon>Microbotryales</taxon>
        <taxon>Microbotryaceae</taxon>
        <taxon>Microbotryum</taxon>
    </lineage>
</organism>
<dbReference type="Pfam" id="PF14570">
    <property type="entry name" value="zf-RING_4"/>
    <property type="match status" value="1"/>
</dbReference>
<evidence type="ECO:0000256" key="2">
    <source>
        <dbReference type="ARBA" id="ARBA00022723"/>
    </source>
</evidence>
<dbReference type="GO" id="GO:0016567">
    <property type="term" value="P:protein ubiquitination"/>
    <property type="evidence" value="ECO:0007669"/>
    <property type="project" value="TreeGrafter"/>
</dbReference>